<dbReference type="Pfam" id="PF16321">
    <property type="entry name" value="Ribosom_S30AE_C"/>
    <property type="match status" value="1"/>
</dbReference>
<dbReference type="InterPro" id="IPR032528">
    <property type="entry name" value="Ribosom_S30AE_C"/>
</dbReference>
<keyword evidence="3" id="KW-1185">Reference proteome</keyword>
<evidence type="ECO:0000259" key="1">
    <source>
        <dbReference type="Pfam" id="PF16321"/>
    </source>
</evidence>
<evidence type="ECO:0000313" key="2">
    <source>
        <dbReference type="EMBL" id="GAA0223092.1"/>
    </source>
</evidence>
<sequence length="263" mass="28470">MIAHHTTSSDRPVVAAPEDVLSALAVEVTTDGHFAPDVPDHARRRVRAALRHSTVPILRASVRLVRHQDPALAEPVVISALLSVSGRLVRVKTSAVSARIGLDSLQHVLRTAVERLDRHRDRRGHRGHHVRAGEGLDEEHEIHPHGTYAPTSSTVDEAIADLDVLEREFHLFHDVESDEDSLVSRGGPTGYRLARARKGPLVTPPATPVVLDPDDAPTLSVEAAAERLACGGEPYVFFADPATGRGAVLHVERNGDYGLVTLD</sequence>
<accession>A0ABN0TJA5</accession>
<feature type="domain" description="Sigma 54 modulation/S30EA ribosomal protein C-terminal" evidence="1">
    <location>
        <begin position="138"/>
        <end position="193"/>
    </location>
</feature>
<dbReference type="InterPro" id="IPR038416">
    <property type="entry name" value="Ribosom_S30AE_C_sf"/>
</dbReference>
<proteinExistence type="predicted"/>
<reference evidence="2 3" key="1">
    <citation type="journal article" date="2019" name="Int. J. Syst. Evol. Microbiol.">
        <title>The Global Catalogue of Microorganisms (GCM) 10K type strain sequencing project: providing services to taxonomists for standard genome sequencing and annotation.</title>
        <authorList>
            <consortium name="The Broad Institute Genomics Platform"/>
            <consortium name="The Broad Institute Genome Sequencing Center for Infectious Disease"/>
            <person name="Wu L."/>
            <person name="Ma J."/>
        </authorList>
    </citation>
    <scope>NUCLEOTIDE SEQUENCE [LARGE SCALE GENOMIC DNA]</scope>
    <source>
        <strain evidence="2 3">JCM 10425</strain>
    </source>
</reference>
<dbReference type="RefSeq" id="WP_344647096.1">
    <property type="nucleotide sequence ID" value="NZ_BAAAGX010000003.1"/>
</dbReference>
<dbReference type="EMBL" id="BAAAGX010000003">
    <property type="protein sequence ID" value="GAA0223092.1"/>
    <property type="molecule type" value="Genomic_DNA"/>
</dbReference>
<name>A0ABN0TJA5_9ACTN</name>
<protein>
    <submittedName>
        <fullName evidence="2">HPF/RaiA family ribosome-associated protein</fullName>
    </submittedName>
</protein>
<dbReference type="Proteomes" id="UP001500967">
    <property type="component" value="Unassembled WGS sequence"/>
</dbReference>
<evidence type="ECO:0000313" key="3">
    <source>
        <dbReference type="Proteomes" id="UP001500967"/>
    </source>
</evidence>
<gene>
    <name evidence="2" type="ORF">GCM10009539_05370</name>
</gene>
<organism evidence="2 3">
    <name type="scientific">Cryptosporangium japonicum</name>
    <dbReference type="NCBI Taxonomy" id="80872"/>
    <lineage>
        <taxon>Bacteria</taxon>
        <taxon>Bacillati</taxon>
        <taxon>Actinomycetota</taxon>
        <taxon>Actinomycetes</taxon>
        <taxon>Cryptosporangiales</taxon>
        <taxon>Cryptosporangiaceae</taxon>
        <taxon>Cryptosporangium</taxon>
    </lineage>
</organism>
<dbReference type="Gene3D" id="3.30.505.50">
    <property type="entry name" value="Sigma 54 modulation/S30EA ribosomal protein, C-terminal domain"/>
    <property type="match status" value="2"/>
</dbReference>
<comment type="caution">
    <text evidence="2">The sequence shown here is derived from an EMBL/GenBank/DDBJ whole genome shotgun (WGS) entry which is preliminary data.</text>
</comment>